<evidence type="ECO:0000313" key="2">
    <source>
        <dbReference type="EMBL" id="MBH9696232.1"/>
    </source>
</evidence>
<dbReference type="AlphaFoldDB" id="A0A8I1ARE8"/>
<dbReference type="EMBL" id="JAEDXG010000005">
    <property type="protein sequence ID" value="MBH9696232.1"/>
    <property type="molecule type" value="Genomic_DNA"/>
</dbReference>
<proteinExistence type="predicted"/>
<feature type="signal peptide" evidence="1">
    <location>
        <begin position="1"/>
        <end position="23"/>
    </location>
</feature>
<gene>
    <name evidence="2" type="ORF">JAO13_07235</name>
</gene>
<organism evidence="2 3">
    <name type="scientific">Burkholderia cepacia</name>
    <name type="common">Pseudomonas cepacia</name>
    <dbReference type="NCBI Taxonomy" id="292"/>
    <lineage>
        <taxon>Bacteria</taxon>
        <taxon>Pseudomonadati</taxon>
        <taxon>Pseudomonadota</taxon>
        <taxon>Betaproteobacteria</taxon>
        <taxon>Burkholderiales</taxon>
        <taxon>Burkholderiaceae</taxon>
        <taxon>Burkholderia</taxon>
        <taxon>Burkholderia cepacia complex</taxon>
    </lineage>
</organism>
<name>A0A8I1ARE8_BURCE</name>
<protein>
    <submittedName>
        <fullName evidence="2">Uncharacterized protein</fullName>
    </submittedName>
</protein>
<dbReference type="Proteomes" id="UP000645612">
    <property type="component" value="Unassembled WGS sequence"/>
</dbReference>
<dbReference type="RefSeq" id="WP_176130222.1">
    <property type="nucleotide sequence ID" value="NZ_CADDZZ010000005.1"/>
</dbReference>
<keyword evidence="1" id="KW-0732">Signal</keyword>
<dbReference type="PROSITE" id="PS51257">
    <property type="entry name" value="PROKAR_LIPOPROTEIN"/>
    <property type="match status" value="1"/>
</dbReference>
<evidence type="ECO:0000256" key="1">
    <source>
        <dbReference type="SAM" id="SignalP"/>
    </source>
</evidence>
<feature type="chain" id="PRO_5034673706" evidence="1">
    <location>
        <begin position="24"/>
        <end position="161"/>
    </location>
</feature>
<comment type="caution">
    <text evidence="2">The sequence shown here is derived from an EMBL/GenBank/DDBJ whole genome shotgun (WGS) entry which is preliminary data.</text>
</comment>
<sequence length="161" mass="17926">MKWNAWFLISGAVLSCWGATVLADQGNADPFVAFQQRFGGNQEFVCTLKGGKKLSVNVGVPQADADQMKVVPRQEWGNTLSVYLSAGDGKPMDSSWGTPTFDQSMKFMSIRLRNGKTLVFERFRNIPDPDADERHLDRKPYFNLTIDSGAKLPCSQVFNLS</sequence>
<evidence type="ECO:0000313" key="3">
    <source>
        <dbReference type="Proteomes" id="UP000645612"/>
    </source>
</evidence>
<accession>A0A8I1ARE8</accession>
<reference evidence="2" key="1">
    <citation type="submission" date="2020-12" db="EMBL/GenBank/DDBJ databases">
        <title>Burkholderia cepacia complex in Mexico.</title>
        <authorList>
            <person name="Estrada P."/>
        </authorList>
    </citation>
    <scope>NUCLEOTIDE SEQUENCE</scope>
    <source>
        <strain evidence="2">871</strain>
    </source>
</reference>